<evidence type="ECO:0000256" key="1">
    <source>
        <dbReference type="ARBA" id="ARBA00005028"/>
    </source>
</evidence>
<reference evidence="6 7" key="1">
    <citation type="submission" date="2024-09" db="EMBL/GenBank/DDBJ databases">
        <authorList>
            <person name="Sun Q."/>
            <person name="Mori K."/>
        </authorList>
    </citation>
    <scope>NUCLEOTIDE SEQUENCE [LARGE SCALE GENOMIC DNA]</scope>
    <source>
        <strain evidence="6 7">CCM 7228</strain>
    </source>
</reference>
<dbReference type="InterPro" id="IPR047215">
    <property type="entry name" value="Galactose_mutarotase-like"/>
</dbReference>
<dbReference type="NCBIfam" id="NF008277">
    <property type="entry name" value="PRK11055.1"/>
    <property type="match status" value="1"/>
</dbReference>
<dbReference type="PANTHER" id="PTHR10091">
    <property type="entry name" value="ALDOSE-1-EPIMERASE"/>
    <property type="match status" value="1"/>
</dbReference>
<dbReference type="CDD" id="cd09019">
    <property type="entry name" value="galactose_mutarotase_like"/>
    <property type="match status" value="1"/>
</dbReference>
<dbReference type="RefSeq" id="WP_378935417.1">
    <property type="nucleotide sequence ID" value="NZ_JBHLVO010000013.1"/>
</dbReference>
<name>A0ABV6GGF6_9BACI</name>
<dbReference type="SUPFAM" id="SSF74650">
    <property type="entry name" value="Galactose mutarotase-like"/>
    <property type="match status" value="1"/>
</dbReference>
<dbReference type="Pfam" id="PF01263">
    <property type="entry name" value="Aldose_epim"/>
    <property type="match status" value="1"/>
</dbReference>
<comment type="catalytic activity">
    <reaction evidence="5">
        <text>alpha-D-glucose = beta-D-glucose</text>
        <dbReference type="Rhea" id="RHEA:10264"/>
        <dbReference type="ChEBI" id="CHEBI:15903"/>
        <dbReference type="ChEBI" id="CHEBI:17925"/>
        <dbReference type="EC" id="5.1.3.3"/>
    </reaction>
</comment>
<dbReference type="InterPro" id="IPR011013">
    <property type="entry name" value="Gal_mutarotase_sf_dom"/>
</dbReference>
<comment type="similarity">
    <text evidence="2 5">Belongs to the aldose epimerase family.</text>
</comment>
<evidence type="ECO:0000256" key="5">
    <source>
        <dbReference type="PIRNR" id="PIRNR005096"/>
    </source>
</evidence>
<dbReference type="InterPro" id="IPR008183">
    <property type="entry name" value="Aldose_1/G6P_1-epimerase"/>
</dbReference>
<evidence type="ECO:0000256" key="3">
    <source>
        <dbReference type="ARBA" id="ARBA00023235"/>
    </source>
</evidence>
<evidence type="ECO:0000256" key="2">
    <source>
        <dbReference type="ARBA" id="ARBA00006206"/>
    </source>
</evidence>
<dbReference type="GO" id="GO:0016853">
    <property type="term" value="F:isomerase activity"/>
    <property type="evidence" value="ECO:0007669"/>
    <property type="project" value="UniProtKB-KW"/>
</dbReference>
<keyword evidence="3 5" id="KW-0413">Isomerase</keyword>
<comment type="caution">
    <text evidence="6">The sequence shown here is derived from an EMBL/GenBank/DDBJ whole genome shotgun (WGS) entry which is preliminary data.</text>
</comment>
<protein>
    <recommendedName>
        <fullName evidence="5">Aldose 1-epimerase</fullName>
        <ecNumber evidence="5">5.1.3.3</ecNumber>
    </recommendedName>
</protein>
<evidence type="ECO:0000313" key="7">
    <source>
        <dbReference type="Proteomes" id="UP001589854"/>
    </source>
</evidence>
<dbReference type="PIRSF" id="PIRSF005096">
    <property type="entry name" value="GALM"/>
    <property type="match status" value="1"/>
</dbReference>
<organism evidence="6 7">
    <name type="scientific">Metabacillus herbersteinensis</name>
    <dbReference type="NCBI Taxonomy" id="283816"/>
    <lineage>
        <taxon>Bacteria</taxon>
        <taxon>Bacillati</taxon>
        <taxon>Bacillota</taxon>
        <taxon>Bacilli</taxon>
        <taxon>Bacillales</taxon>
        <taxon>Bacillaceae</taxon>
        <taxon>Metabacillus</taxon>
    </lineage>
</organism>
<sequence length="350" mass="39032">MKVIQEKFAEKEGKTIDSFTLVNRNGIEISCINYGCTITKIIAPDRNRNYENIVLGYDTLDEYEKGTAYFGAVIGRVAGRIKGAAFDLDGITYHLPQNDNGNHLHGGFNGFDKVLWTAEAFENENEIGVKFTYTSPDGEAGYPGNVSLAITYTLNDQDELTINYHGQTDQKTLLTMTNHSYFNLSGNLKRDTLTHSLTLKSNAFLELDQELLPTGTILDVEGTEFDFRKGRLIQTGAESEHQQNVLAGKGYDHPFLLDANHSQEILLQDPESGRTLTIETDEVAVVVYSGTQLASDDKIYGVPSSKYLGICLETQGLPDAIHHPHLPFWILDKDKEYSSKTKYIFGLDNN</sequence>
<evidence type="ECO:0000256" key="4">
    <source>
        <dbReference type="ARBA" id="ARBA00023277"/>
    </source>
</evidence>
<dbReference type="InterPro" id="IPR014718">
    <property type="entry name" value="GH-type_carb-bd"/>
</dbReference>
<comment type="pathway">
    <text evidence="1 5">Carbohydrate metabolism; hexose metabolism.</text>
</comment>
<dbReference type="InterPro" id="IPR015443">
    <property type="entry name" value="Aldose_1-epimerase"/>
</dbReference>
<accession>A0ABV6GGF6</accession>
<dbReference type="EC" id="5.1.3.3" evidence="5"/>
<keyword evidence="4 5" id="KW-0119">Carbohydrate metabolism</keyword>
<gene>
    <name evidence="6" type="ORF">ACFFIX_15110</name>
</gene>
<dbReference type="PANTHER" id="PTHR10091:SF0">
    <property type="entry name" value="GALACTOSE MUTAROTASE"/>
    <property type="match status" value="1"/>
</dbReference>
<keyword evidence="7" id="KW-1185">Reference proteome</keyword>
<dbReference type="Proteomes" id="UP001589854">
    <property type="component" value="Unassembled WGS sequence"/>
</dbReference>
<dbReference type="Gene3D" id="2.70.98.10">
    <property type="match status" value="1"/>
</dbReference>
<proteinExistence type="inferred from homology"/>
<evidence type="ECO:0000313" key="6">
    <source>
        <dbReference type="EMBL" id="MFC0272764.1"/>
    </source>
</evidence>
<dbReference type="EMBL" id="JBHLVO010000013">
    <property type="protein sequence ID" value="MFC0272764.1"/>
    <property type="molecule type" value="Genomic_DNA"/>
</dbReference>